<dbReference type="HAMAP" id="MF_00081">
    <property type="entry name" value="HrcA"/>
    <property type="match status" value="1"/>
</dbReference>
<dbReference type="Gene3D" id="1.10.10.10">
    <property type="entry name" value="Winged helix-like DNA-binding domain superfamily/Winged helix DNA-binding domain"/>
    <property type="match status" value="1"/>
</dbReference>
<evidence type="ECO:0000256" key="3">
    <source>
        <dbReference type="ARBA" id="ARBA00023016"/>
    </source>
</evidence>
<dbReference type="NCBIfam" id="TIGR00331">
    <property type="entry name" value="hrcA"/>
    <property type="match status" value="1"/>
</dbReference>
<evidence type="ECO:0000256" key="1">
    <source>
        <dbReference type="ARBA" id="ARBA00022491"/>
    </source>
</evidence>
<evidence type="ECO:0000256" key="4">
    <source>
        <dbReference type="ARBA" id="ARBA00023163"/>
    </source>
</evidence>
<keyword evidence="3 5" id="KW-0346">Stress response</keyword>
<reference evidence="7" key="2">
    <citation type="submission" date="2014-06" db="EMBL/GenBank/DDBJ databases">
        <title>Draft genome sequence of Clostridium spiroforme (DSM 1552).</title>
        <authorList>
            <person name="Sudarsanam P."/>
            <person name="Ley R."/>
            <person name="Guruge J."/>
            <person name="Turnbaugh P.J."/>
            <person name="Mahowald M."/>
            <person name="Liep D."/>
            <person name="Gordon J."/>
        </authorList>
    </citation>
    <scope>NUCLEOTIDE SEQUENCE</scope>
    <source>
        <strain evidence="7">DSM 1552</strain>
    </source>
</reference>
<dbReference type="GO" id="GO:0045892">
    <property type="term" value="P:negative regulation of DNA-templated transcription"/>
    <property type="evidence" value="ECO:0007669"/>
    <property type="project" value="UniProtKB-UniRule"/>
</dbReference>
<dbReference type="PANTHER" id="PTHR34824:SF1">
    <property type="entry name" value="HEAT-INDUCIBLE TRANSCRIPTION REPRESSOR HRCA"/>
    <property type="match status" value="1"/>
</dbReference>
<dbReference type="InterPro" id="IPR036390">
    <property type="entry name" value="WH_DNA-bd_sf"/>
</dbReference>
<accession>B1C0Y6</accession>
<evidence type="ECO:0000259" key="6">
    <source>
        <dbReference type="Pfam" id="PF01628"/>
    </source>
</evidence>
<dbReference type="EMBL" id="ABIK02000006">
    <property type="protein sequence ID" value="EDS75471.1"/>
    <property type="molecule type" value="Genomic_DNA"/>
</dbReference>
<dbReference type="HOGENOM" id="CLU_050019_1_0_9"/>
<evidence type="ECO:0000313" key="8">
    <source>
        <dbReference type="Proteomes" id="UP000004910"/>
    </source>
</evidence>
<keyword evidence="2 5" id="KW-0805">Transcription regulation</keyword>
<comment type="function">
    <text evidence="5">Negative regulator of class I heat shock genes (grpE-dnaK-dnaJ and groELS operons). Prevents heat-shock induction of these operons.</text>
</comment>
<dbReference type="InterPro" id="IPR029016">
    <property type="entry name" value="GAF-like_dom_sf"/>
</dbReference>
<keyword evidence="8" id="KW-1185">Reference proteome</keyword>
<dbReference type="InterPro" id="IPR002571">
    <property type="entry name" value="HrcA"/>
</dbReference>
<dbReference type="Gene3D" id="3.30.450.40">
    <property type="match status" value="1"/>
</dbReference>
<dbReference type="PANTHER" id="PTHR34824">
    <property type="entry name" value="HEAT-INDUCIBLE TRANSCRIPTION REPRESSOR HRCA"/>
    <property type="match status" value="1"/>
</dbReference>
<dbReference type="SUPFAM" id="SSF46785">
    <property type="entry name" value="Winged helix' DNA-binding domain"/>
    <property type="match status" value="1"/>
</dbReference>
<sequence>MYNVFSTKEERVLRMVRKMLTARQLLIFKCIVDEFIETAEPVGSKALMTKYQLPYSSATIRNEMSFLEDYGYLEKTHISSGRVPSVEGYRFYVDNLEKRDLDDGLKNQVAQIFSDRHRTLDEIIHKSCQMLSELTHLTSVVLGPDSSKDTLQRISVVPLDDDRVTAIIITNQGYVENKVFDLSRHHNIDDLISCVNVMNDLLIGTPIEQVAFRLERDVKPILSAKIKEHEELFNAFLEAFVKFASSNVYFSGKENMLYQPEYNDVNKLRRIVSAFENSQVWNALQPLSDEEGVTVRIGTDSPINEIDDVSVISASFKTGATTKGSISVIGPTRMPYEKVVSLVDYISKNIEQAFFDESDDKKDE</sequence>
<evidence type="ECO:0000313" key="7">
    <source>
        <dbReference type="EMBL" id="EDS75471.1"/>
    </source>
</evidence>
<protein>
    <recommendedName>
        <fullName evidence="5">Heat-inducible transcription repressor HrcA</fullName>
    </recommendedName>
</protein>
<dbReference type="Gene3D" id="3.30.390.60">
    <property type="entry name" value="Heat-inducible transcription repressor hrca homolog, domain 3"/>
    <property type="match status" value="1"/>
</dbReference>
<dbReference type="InterPro" id="IPR021153">
    <property type="entry name" value="HrcA_C"/>
</dbReference>
<proteinExistence type="inferred from homology"/>
<keyword evidence="1 5" id="KW-0678">Repressor</keyword>
<comment type="caution">
    <text evidence="7">The sequence shown here is derived from an EMBL/GenBank/DDBJ whole genome shotgun (WGS) entry which is preliminary data.</text>
</comment>
<name>B1C0Y6_9FIRM</name>
<dbReference type="GO" id="GO:0003677">
    <property type="term" value="F:DNA binding"/>
    <property type="evidence" value="ECO:0007669"/>
    <property type="project" value="InterPro"/>
</dbReference>
<dbReference type="SUPFAM" id="SSF55781">
    <property type="entry name" value="GAF domain-like"/>
    <property type="match status" value="1"/>
</dbReference>
<dbReference type="eggNOG" id="COG1420">
    <property type="taxonomic scope" value="Bacteria"/>
</dbReference>
<dbReference type="PIRSF" id="PIRSF005485">
    <property type="entry name" value="HrcA"/>
    <property type="match status" value="1"/>
</dbReference>
<dbReference type="Pfam" id="PF01628">
    <property type="entry name" value="HrcA"/>
    <property type="match status" value="1"/>
</dbReference>
<organism evidence="7 8">
    <name type="scientific">Thomasclavelia spiroformis DSM 1552</name>
    <dbReference type="NCBI Taxonomy" id="428126"/>
    <lineage>
        <taxon>Bacteria</taxon>
        <taxon>Bacillati</taxon>
        <taxon>Bacillota</taxon>
        <taxon>Erysipelotrichia</taxon>
        <taxon>Erysipelotrichales</taxon>
        <taxon>Coprobacillaceae</taxon>
        <taxon>Thomasclavelia</taxon>
    </lineage>
</organism>
<comment type="similarity">
    <text evidence="5">Belongs to the HrcA family.</text>
</comment>
<dbReference type="InterPro" id="IPR023120">
    <property type="entry name" value="WHTH_transcript_rep_HrcA_IDD"/>
</dbReference>
<keyword evidence="4 5" id="KW-0804">Transcription</keyword>
<evidence type="ECO:0000256" key="2">
    <source>
        <dbReference type="ARBA" id="ARBA00023015"/>
    </source>
</evidence>
<dbReference type="InterPro" id="IPR036388">
    <property type="entry name" value="WH-like_DNA-bd_sf"/>
</dbReference>
<evidence type="ECO:0000256" key="5">
    <source>
        <dbReference type="HAMAP-Rule" id="MF_00081"/>
    </source>
</evidence>
<dbReference type="STRING" id="428126.CLOSPI_00867"/>
<dbReference type="Proteomes" id="UP000004910">
    <property type="component" value="Unassembled WGS sequence"/>
</dbReference>
<reference evidence="7" key="1">
    <citation type="submission" date="2008-02" db="EMBL/GenBank/DDBJ databases">
        <authorList>
            <person name="Fulton L."/>
            <person name="Clifton S."/>
            <person name="Fulton B."/>
            <person name="Xu J."/>
            <person name="Minx P."/>
            <person name="Pepin K.H."/>
            <person name="Johnson M."/>
            <person name="Thiruvilangam P."/>
            <person name="Bhonagiri V."/>
            <person name="Nash W.E."/>
            <person name="Mardis E.R."/>
            <person name="Wilson R.K."/>
        </authorList>
    </citation>
    <scope>NUCLEOTIDE SEQUENCE [LARGE SCALE GENOMIC DNA]</scope>
    <source>
        <strain evidence="7">DSM 1552</strain>
    </source>
</reference>
<gene>
    <name evidence="5 7" type="primary">hrcA</name>
    <name evidence="7" type="ORF">CLOSPI_00867</name>
</gene>
<dbReference type="AlphaFoldDB" id="B1C0Y6"/>
<feature type="domain" description="Heat-inducible transcription repressor HrcA C-terminal" evidence="6">
    <location>
        <begin position="121"/>
        <end position="340"/>
    </location>
</feature>